<feature type="transmembrane region" description="Helical" evidence="1">
    <location>
        <begin position="117"/>
        <end position="134"/>
    </location>
</feature>
<feature type="transmembrane region" description="Helical" evidence="1">
    <location>
        <begin position="165"/>
        <end position="183"/>
    </location>
</feature>
<protein>
    <submittedName>
        <fullName evidence="3">Diguanylate cyclase</fullName>
    </submittedName>
</protein>
<dbReference type="SUPFAM" id="SSF55073">
    <property type="entry name" value="Nucleotide cyclase"/>
    <property type="match status" value="1"/>
</dbReference>
<dbReference type="GO" id="GO:0003824">
    <property type="term" value="F:catalytic activity"/>
    <property type="evidence" value="ECO:0007669"/>
    <property type="project" value="UniProtKB-ARBA"/>
</dbReference>
<name>E8V0R1_TERSS</name>
<dbReference type="InterPro" id="IPR052163">
    <property type="entry name" value="DGC-Regulatory_Protein"/>
</dbReference>
<dbReference type="PANTHER" id="PTHR46663:SF2">
    <property type="entry name" value="GGDEF DOMAIN-CONTAINING PROTEIN"/>
    <property type="match status" value="1"/>
</dbReference>
<accession>E8V0R1</accession>
<evidence type="ECO:0000256" key="1">
    <source>
        <dbReference type="SAM" id="Phobius"/>
    </source>
</evidence>
<dbReference type="AlphaFoldDB" id="E8V0R1"/>
<dbReference type="InterPro" id="IPR029787">
    <property type="entry name" value="Nucleotide_cyclase"/>
</dbReference>
<evidence type="ECO:0000313" key="4">
    <source>
        <dbReference type="Proteomes" id="UP000006844"/>
    </source>
</evidence>
<dbReference type="PROSITE" id="PS50887">
    <property type="entry name" value="GGDEF"/>
    <property type="match status" value="1"/>
</dbReference>
<dbReference type="FunFam" id="3.30.70.270:FF:000001">
    <property type="entry name" value="Diguanylate cyclase domain protein"/>
    <property type="match status" value="1"/>
</dbReference>
<dbReference type="Pfam" id="PF00990">
    <property type="entry name" value="GGDEF"/>
    <property type="match status" value="1"/>
</dbReference>
<dbReference type="OrthoDB" id="9805474at2"/>
<feature type="transmembrane region" description="Helical" evidence="1">
    <location>
        <begin position="141"/>
        <end position="159"/>
    </location>
</feature>
<feature type="domain" description="GGDEF" evidence="2">
    <location>
        <begin position="286"/>
        <end position="418"/>
    </location>
</feature>
<sequence length="424" mass="47659">MVFNPLLLPDLIAMASLTALLFALRRTYNKAGLDGWMAGLFFIFLEIFAHAFYTPHGPWVRTMHAAMLDFYALAGLSFFFSGADRQQSRRRVAYMVLNSLPYLVLLTAYGYEVKNQFFYEALAIVSCLLGLGLVMAVKLRVWNAAVHVVFWAPLWFAAHHHDFRSMAYGSLFFLYAMTAFAFHQNKRVRGLGIWMLVAGFALWALVFLTHPAASTAANRIYATLSNLVWDMQKFLIVIGMLVVLLEEQLKMNETLALHDVLTGLPNRRLFDDRLLQSIQRALRNQKPVALITIDLNGFKKINDTLGHPAGDEILKAVASRLQSTLRATDTVARLGGDEFSIIVTDSLDAEQTRHLLVKIMTAFVTPIQLNTHGLVEVKASVGFALFPADTANMMELQAIADRRMYEHKRFQGVVLAEPQLSEAV</sequence>
<dbReference type="SMART" id="SM00267">
    <property type="entry name" value="GGDEF"/>
    <property type="match status" value="1"/>
</dbReference>
<keyword evidence="4" id="KW-1185">Reference proteome</keyword>
<dbReference type="STRING" id="401053.AciPR4_0286"/>
<feature type="transmembrane region" description="Helical" evidence="1">
    <location>
        <begin position="59"/>
        <end position="80"/>
    </location>
</feature>
<feature type="transmembrane region" description="Helical" evidence="1">
    <location>
        <begin position="92"/>
        <end position="111"/>
    </location>
</feature>
<feature type="transmembrane region" description="Helical" evidence="1">
    <location>
        <begin position="6"/>
        <end position="24"/>
    </location>
</feature>
<feature type="transmembrane region" description="Helical" evidence="1">
    <location>
        <begin position="190"/>
        <end position="208"/>
    </location>
</feature>
<keyword evidence="1" id="KW-0812">Transmembrane</keyword>
<dbReference type="HOGENOM" id="CLU_000445_11_1_0"/>
<dbReference type="InterPro" id="IPR000160">
    <property type="entry name" value="GGDEF_dom"/>
</dbReference>
<dbReference type="Gene3D" id="3.30.70.270">
    <property type="match status" value="1"/>
</dbReference>
<keyword evidence="1" id="KW-0472">Membrane</keyword>
<keyword evidence="1" id="KW-1133">Transmembrane helix</keyword>
<dbReference type="CDD" id="cd01949">
    <property type="entry name" value="GGDEF"/>
    <property type="match status" value="1"/>
</dbReference>
<dbReference type="eggNOG" id="COG2199">
    <property type="taxonomic scope" value="Bacteria"/>
</dbReference>
<dbReference type="KEGG" id="tsa:AciPR4_0286"/>
<dbReference type="InterPro" id="IPR043128">
    <property type="entry name" value="Rev_trsase/Diguanyl_cyclase"/>
</dbReference>
<dbReference type="PANTHER" id="PTHR46663">
    <property type="entry name" value="DIGUANYLATE CYCLASE DGCT-RELATED"/>
    <property type="match status" value="1"/>
</dbReference>
<dbReference type="NCBIfam" id="TIGR00254">
    <property type="entry name" value="GGDEF"/>
    <property type="match status" value="1"/>
</dbReference>
<dbReference type="EMBL" id="CP002467">
    <property type="protein sequence ID" value="ADV81124.1"/>
    <property type="molecule type" value="Genomic_DNA"/>
</dbReference>
<organism evidence="3 4">
    <name type="scientific">Terriglobus saanensis (strain ATCC BAA-1853 / DSM 23119 / SP1PR4)</name>
    <dbReference type="NCBI Taxonomy" id="401053"/>
    <lineage>
        <taxon>Bacteria</taxon>
        <taxon>Pseudomonadati</taxon>
        <taxon>Acidobacteriota</taxon>
        <taxon>Terriglobia</taxon>
        <taxon>Terriglobales</taxon>
        <taxon>Acidobacteriaceae</taxon>
        <taxon>Terriglobus</taxon>
    </lineage>
</organism>
<evidence type="ECO:0000259" key="2">
    <source>
        <dbReference type="PROSITE" id="PS50887"/>
    </source>
</evidence>
<feature type="transmembrane region" description="Helical" evidence="1">
    <location>
        <begin position="36"/>
        <end position="53"/>
    </location>
</feature>
<reference evidence="3 4" key="1">
    <citation type="journal article" date="2012" name="Stand. Genomic Sci.">
        <title>Complete genome sequence of Terriglobus saanensis type strain SP1PR4(T), an Acidobacteria from tundra soil.</title>
        <authorList>
            <person name="Rawat S.R."/>
            <person name="Mannisto M.K."/>
            <person name="Starovoytov V."/>
            <person name="Goodwin L."/>
            <person name="Nolan M."/>
            <person name="Hauser L."/>
            <person name="Land M."/>
            <person name="Davenport K.W."/>
            <person name="Woyke T."/>
            <person name="Haggblom M.M."/>
        </authorList>
    </citation>
    <scope>NUCLEOTIDE SEQUENCE</scope>
    <source>
        <strain evidence="4">ATCC BAA-1853 / DSM 23119 / SP1PR4</strain>
    </source>
</reference>
<feature type="transmembrane region" description="Helical" evidence="1">
    <location>
        <begin position="220"/>
        <end position="245"/>
    </location>
</feature>
<proteinExistence type="predicted"/>
<dbReference type="RefSeq" id="WP_013566857.1">
    <property type="nucleotide sequence ID" value="NC_014963.1"/>
</dbReference>
<gene>
    <name evidence="3" type="ordered locus">AciPR4_0286</name>
</gene>
<evidence type="ECO:0000313" key="3">
    <source>
        <dbReference type="EMBL" id="ADV81124.1"/>
    </source>
</evidence>
<dbReference type="Proteomes" id="UP000006844">
    <property type="component" value="Chromosome"/>
</dbReference>